<dbReference type="AlphaFoldDB" id="A0A5N6U3B9"/>
<organism evidence="1 2">
    <name type="scientific">Aspergillus avenaceus</name>
    <dbReference type="NCBI Taxonomy" id="36643"/>
    <lineage>
        <taxon>Eukaryota</taxon>
        <taxon>Fungi</taxon>
        <taxon>Dikarya</taxon>
        <taxon>Ascomycota</taxon>
        <taxon>Pezizomycotina</taxon>
        <taxon>Eurotiomycetes</taxon>
        <taxon>Eurotiomycetidae</taxon>
        <taxon>Eurotiales</taxon>
        <taxon>Aspergillaceae</taxon>
        <taxon>Aspergillus</taxon>
        <taxon>Aspergillus subgen. Circumdati</taxon>
    </lineage>
</organism>
<dbReference type="PANTHER" id="PTHR21310">
    <property type="entry name" value="AMINOGLYCOSIDE PHOSPHOTRANSFERASE-RELATED-RELATED"/>
    <property type="match status" value="1"/>
</dbReference>
<reference evidence="1 2" key="1">
    <citation type="submission" date="2019-04" db="EMBL/GenBank/DDBJ databases">
        <title>Friends and foes A comparative genomics study of 23 Aspergillus species from section Flavi.</title>
        <authorList>
            <consortium name="DOE Joint Genome Institute"/>
            <person name="Kjaerbolling I."/>
            <person name="Vesth T."/>
            <person name="Frisvad J.C."/>
            <person name="Nybo J.L."/>
            <person name="Theobald S."/>
            <person name="Kildgaard S."/>
            <person name="Isbrandt T."/>
            <person name="Kuo A."/>
            <person name="Sato A."/>
            <person name="Lyhne E.K."/>
            <person name="Kogle M.E."/>
            <person name="Wiebenga A."/>
            <person name="Kun R.S."/>
            <person name="Lubbers R.J."/>
            <person name="Makela M.R."/>
            <person name="Barry K."/>
            <person name="Chovatia M."/>
            <person name="Clum A."/>
            <person name="Daum C."/>
            <person name="Haridas S."/>
            <person name="He G."/>
            <person name="LaButti K."/>
            <person name="Lipzen A."/>
            <person name="Mondo S."/>
            <person name="Riley R."/>
            <person name="Salamov A."/>
            <person name="Simmons B.A."/>
            <person name="Magnuson J.K."/>
            <person name="Henrissat B."/>
            <person name="Mortensen U.H."/>
            <person name="Larsen T.O."/>
            <person name="Devries R.P."/>
            <person name="Grigoriev I.V."/>
            <person name="Machida M."/>
            <person name="Baker S.E."/>
            <person name="Andersen M.R."/>
        </authorList>
    </citation>
    <scope>NUCLEOTIDE SEQUENCE [LARGE SCALE GENOMIC DNA]</scope>
    <source>
        <strain evidence="1 2">IBT 18842</strain>
    </source>
</reference>
<evidence type="ECO:0008006" key="3">
    <source>
        <dbReference type="Google" id="ProtNLM"/>
    </source>
</evidence>
<sequence>MPRTRQLLREELTYSHAKRKEINILHQLTYPSQQAQFFTLLQSKRSWIRVIVAHHLNLSSPNSCQVADFGEWLHGSFNVCIPVTILEWGQKEQSGNRVLIRFPLPYRIGETFRPGNGDEKVRCEAGTYAWLEENCPDIPIPRLYGFGVATGETFTRIENLPIWTRWIRCLRHCALHFFGRPTPSTYIRHQCRTEIPEGGWPNVGYLLIEYIEDSKGKMLSSTWNLKRDDVNLRTNFFQGLTRIYLSLSRTPLPRIGSFIIDNDGFICLKNRPLSLGMQDLENERIPTDIPRDYTYSTVDSYIVDILSIHDSRLRHQPNAVNDLGDYIYQTSSLTTMRAIFPSFFRRDLRRGPFIFSLTDLHQSNIFVDEKWNITSLVDLEWACSLPIEMIQPPHWLTNPAVDRIVSSEYNNSRLEFMRALTDNEEESDYSISNDRFSVSLSLSHLMSAAWDTGTFWYSLALSSPTGLFAIFDKEIQPRFIDKCPDHDAFHQIMPWYWAQDIVSILKHKLADKNAYDTQLRREFENETSLSQAG</sequence>
<evidence type="ECO:0000313" key="1">
    <source>
        <dbReference type="EMBL" id="KAE8153020.1"/>
    </source>
</evidence>
<dbReference type="InterPro" id="IPR011009">
    <property type="entry name" value="Kinase-like_dom_sf"/>
</dbReference>
<dbReference type="EMBL" id="ML742044">
    <property type="protein sequence ID" value="KAE8153020.1"/>
    <property type="molecule type" value="Genomic_DNA"/>
</dbReference>
<protein>
    <recommendedName>
        <fullName evidence="3">Aminoglycoside phosphotransferase domain-containing protein</fullName>
    </recommendedName>
</protein>
<accession>A0A5N6U3B9</accession>
<dbReference type="PANTHER" id="PTHR21310:SF37">
    <property type="entry name" value="AMINOGLYCOSIDE PHOSPHOTRANSFERASE DOMAIN-CONTAINING PROTEIN"/>
    <property type="match status" value="1"/>
</dbReference>
<dbReference type="SUPFAM" id="SSF56112">
    <property type="entry name" value="Protein kinase-like (PK-like)"/>
    <property type="match status" value="1"/>
</dbReference>
<dbReference type="InterPro" id="IPR051678">
    <property type="entry name" value="AGP_Transferase"/>
</dbReference>
<dbReference type="OrthoDB" id="3645574at2759"/>
<evidence type="ECO:0000313" key="2">
    <source>
        <dbReference type="Proteomes" id="UP000325780"/>
    </source>
</evidence>
<gene>
    <name evidence="1" type="ORF">BDV25DRAFT_44741</name>
</gene>
<keyword evidence="2" id="KW-1185">Reference proteome</keyword>
<proteinExistence type="predicted"/>
<name>A0A5N6U3B9_ASPAV</name>
<dbReference type="Proteomes" id="UP000325780">
    <property type="component" value="Unassembled WGS sequence"/>
</dbReference>